<reference evidence="3 4" key="1">
    <citation type="submission" date="2020-03" db="EMBL/GenBank/DDBJ databases">
        <title>Complete genome sequence of Orbus sp. IPMB12 (BCRC 80908).</title>
        <authorList>
            <person name="Lo W.-S."/>
            <person name="Chang T.-H."/>
            <person name="Kuo C.-H."/>
        </authorList>
    </citation>
    <scope>NUCLEOTIDE SEQUENCE [LARGE SCALE GENOMIC DNA]</scope>
    <source>
        <strain evidence="3 4">IPMB12</strain>
    </source>
</reference>
<dbReference type="RefSeq" id="WP_166915877.1">
    <property type="nucleotide sequence ID" value="NZ_CP050253.1"/>
</dbReference>
<evidence type="ECO:0000313" key="4">
    <source>
        <dbReference type="Proteomes" id="UP000501168"/>
    </source>
</evidence>
<dbReference type="Pfam" id="PF04375">
    <property type="entry name" value="HemX"/>
    <property type="match status" value="2"/>
</dbReference>
<dbReference type="InterPro" id="IPR007470">
    <property type="entry name" value="HemX"/>
</dbReference>
<feature type="compositionally biased region" description="Low complexity" evidence="2">
    <location>
        <begin position="9"/>
        <end position="21"/>
    </location>
</feature>
<dbReference type="EMBL" id="CP050253">
    <property type="protein sequence ID" value="QIQ21252.1"/>
    <property type="molecule type" value="Genomic_DNA"/>
</dbReference>
<feature type="region of interest" description="Disordered" evidence="2">
    <location>
        <begin position="336"/>
        <end position="360"/>
    </location>
</feature>
<evidence type="ECO:0000313" key="3">
    <source>
        <dbReference type="EMBL" id="QIQ21252.1"/>
    </source>
</evidence>
<accession>A0A6G9IBP3</accession>
<dbReference type="InParanoid" id="A0A6G9IBP3"/>
<dbReference type="Proteomes" id="UP000501168">
    <property type="component" value="Chromosome"/>
</dbReference>
<organism evidence="3 4">
    <name type="scientific">Zophobihabitans entericus</name>
    <dbReference type="NCBI Taxonomy" id="1635327"/>
    <lineage>
        <taxon>Bacteria</taxon>
        <taxon>Pseudomonadati</taxon>
        <taxon>Pseudomonadota</taxon>
        <taxon>Gammaproteobacteria</taxon>
        <taxon>Orbales</taxon>
        <taxon>Orbaceae</taxon>
        <taxon>Zophobihabitans</taxon>
    </lineage>
</organism>
<feature type="coiled-coil region" evidence="1">
    <location>
        <begin position="142"/>
        <end position="169"/>
    </location>
</feature>
<name>A0A6G9IBP3_9GAMM</name>
<dbReference type="FunCoup" id="A0A6G9IBP3">
    <property type="interactions" value="164"/>
</dbReference>
<dbReference type="AlphaFoldDB" id="A0A6G9IBP3"/>
<feature type="compositionally biased region" description="Polar residues" evidence="2">
    <location>
        <begin position="22"/>
        <end position="42"/>
    </location>
</feature>
<evidence type="ECO:0000256" key="2">
    <source>
        <dbReference type="SAM" id="MobiDB-lite"/>
    </source>
</evidence>
<protein>
    <submittedName>
        <fullName evidence="3">Uncharacterized protein</fullName>
    </submittedName>
</protein>
<dbReference type="KEGG" id="orb:IPMB12_05875"/>
<dbReference type="PANTHER" id="PTHR38043">
    <property type="entry name" value="PROTEIN HEMX"/>
    <property type="match status" value="1"/>
</dbReference>
<feature type="compositionally biased region" description="Polar residues" evidence="2">
    <location>
        <begin position="340"/>
        <end position="349"/>
    </location>
</feature>
<feature type="compositionally biased region" description="Basic and acidic residues" evidence="2">
    <location>
        <begin position="83"/>
        <end position="94"/>
    </location>
</feature>
<keyword evidence="1" id="KW-0175">Coiled coil</keyword>
<dbReference type="PANTHER" id="PTHR38043:SF1">
    <property type="entry name" value="PROTEIN HEMX"/>
    <property type="match status" value="1"/>
</dbReference>
<keyword evidence="4" id="KW-1185">Reference proteome</keyword>
<sequence length="519" mass="57717">MTDNKSLPENENSQQSENNSEVTTPTAVETESNDTSTSSAINENEVVETVDEIKSETVSVESETPADTKKANNKNNQKNNKSKKTDNMKEKEQQTDMQDTPAEPEKVKPVKVKAPVSKLSIVAILLTLGLAGGMYFHGHNQANQQKATIDQLQNELASIKGTIQQEVQKITSSSQSNQGQQLTNLQNTLNAQVSDQTKSQQQFMAQVNDALKVTEQNIQGLHEQLSAMSTTDNNIWLISQANYLVTLAGRKIWNDQDFITARLLLKSADASLAEANDPSLLPARQAINRDISALAKISYVDFDGIVMKLMTLADQITELPLVDHYETIELGLTTHDDSFSSDVQPSDDTIGSLETEPTSDLSSDEISFSIKDWSKNLLKSGQGFMEKFISIEKYDTFSECVAGAGQDISKLNNCQVYKALITPEQSMYLRENIRLQLFIAAQAIPRHQEEIYQRALSDVSVWVHAYFNTKQPNTLAFLEELDTLQQQPVSNKHLPEQLESALALDKLMQTRVRSLLSVN</sequence>
<evidence type="ECO:0000256" key="1">
    <source>
        <dbReference type="SAM" id="Coils"/>
    </source>
</evidence>
<proteinExistence type="predicted"/>
<feature type="region of interest" description="Disordered" evidence="2">
    <location>
        <begin position="1"/>
        <end position="109"/>
    </location>
</feature>
<gene>
    <name evidence="3" type="ORF">IPMB12_05875</name>
</gene>